<dbReference type="EMBL" id="AWGJ01000003">
    <property type="protein sequence ID" value="ODN82007.1"/>
    <property type="molecule type" value="Genomic_DNA"/>
</dbReference>
<feature type="region of interest" description="Disordered" evidence="2">
    <location>
        <begin position="313"/>
        <end position="337"/>
    </location>
</feature>
<feature type="region of interest" description="Disordered" evidence="2">
    <location>
        <begin position="1"/>
        <end position="59"/>
    </location>
</feature>
<evidence type="ECO:0000256" key="1">
    <source>
        <dbReference type="SAM" id="Coils"/>
    </source>
</evidence>
<feature type="region of interest" description="Disordered" evidence="2">
    <location>
        <begin position="650"/>
        <end position="710"/>
    </location>
</feature>
<reference evidence="3 4" key="1">
    <citation type="submission" date="2016-06" db="EMBL/GenBank/DDBJ databases">
        <title>Evolution of pathogenesis and genome organization in the Tremellales.</title>
        <authorList>
            <person name="Cuomo C."/>
            <person name="Litvintseva A."/>
            <person name="Heitman J."/>
            <person name="Chen Y."/>
            <person name="Sun S."/>
            <person name="Springer D."/>
            <person name="Dromer F."/>
            <person name="Young S."/>
            <person name="Zeng Q."/>
            <person name="Chapman S."/>
            <person name="Gujja S."/>
            <person name="Saif S."/>
            <person name="Birren B."/>
        </authorList>
    </citation>
    <scope>NUCLEOTIDE SEQUENCE [LARGE SCALE GENOMIC DNA]</scope>
    <source>
        <strain evidence="3 4">CBS 6039</strain>
    </source>
</reference>
<dbReference type="RefSeq" id="XP_018996326.1">
    <property type="nucleotide sequence ID" value="XM_019135923.1"/>
</dbReference>
<comment type="caution">
    <text evidence="3">The sequence shown here is derived from an EMBL/GenBank/DDBJ whole genome shotgun (WGS) entry which is preliminary data.</text>
</comment>
<organism evidence="3 4">
    <name type="scientific">Cryptococcus amylolentus CBS 6039</name>
    <dbReference type="NCBI Taxonomy" id="1295533"/>
    <lineage>
        <taxon>Eukaryota</taxon>
        <taxon>Fungi</taxon>
        <taxon>Dikarya</taxon>
        <taxon>Basidiomycota</taxon>
        <taxon>Agaricomycotina</taxon>
        <taxon>Tremellomycetes</taxon>
        <taxon>Tremellales</taxon>
        <taxon>Cryptococcaceae</taxon>
        <taxon>Cryptococcus</taxon>
    </lineage>
</organism>
<evidence type="ECO:0000256" key="2">
    <source>
        <dbReference type="SAM" id="MobiDB-lite"/>
    </source>
</evidence>
<feature type="compositionally biased region" description="Basic and acidic residues" evidence="2">
    <location>
        <begin position="538"/>
        <end position="548"/>
    </location>
</feature>
<keyword evidence="1" id="KW-0175">Coiled coil</keyword>
<dbReference type="GeneID" id="30153643"/>
<gene>
    <name evidence="3" type="ORF">L202_02334</name>
</gene>
<dbReference type="OrthoDB" id="2121319at2759"/>
<feature type="compositionally biased region" description="Polar residues" evidence="2">
    <location>
        <begin position="23"/>
        <end position="33"/>
    </location>
</feature>
<sequence length="710" mass="78671">MSLDPSQANHSRPVAPRHRKRLSSSISPRTFPTTAREARETTPSPMFGNATGSLAPNGDGGNALVLSELRQRSESVLNRAGREDVEWALREEWETREKLEKKVGSLEGEIGALEATNAELERALAVVQARTDEAFNEQARMEADLEDRDRLLDRLRKRVSDTERQLKDSQKRNADQEKAFETERHALQAQEEHLQKRLNTALSAARKTRPPSPTPVHSDTAFSTSNLKEELATLRLSKSALEAKFSTVLREVSELREENRELKEENEGWEFMVRQKTLNGHIRNDRGFLGMDADGADAGRAQVDEALVQDTLDPHSPIKSRKGVREASTEQAGGGSHLAAEIGRAQETRELGVVEEGDEDEALRNEVKHLREAHKALSLYCSKIIDRIIAQEGFEQILSVDYKTRRVGSRNVSATQTPLKEIAISLADSSVNTNLPPSVPLSEERVREAAERKTRPMSMFRAFSSSTDRIVEEPKPLPPPVEVPVPALEAKAEKRARRGFSLDFRSLGFGGAATPDPPKPALRPLTLSSRATSATPPSEKDKDKKDKMLSPPLSATARKLEPQEEDEDDKRERHRMEASLKLMGIQPGNVESTSPGPVTAVERRSPWSRLYSVIGTPDPEPLSPRPAADAKDAEVALKEFHQLEAERIKALQQGKAEPRYTTPPKVGLHRRQSSSGAGARDRAMSGGSVRTLWSLGSSRPASQEIAKEYE</sequence>
<feature type="region of interest" description="Disordered" evidence="2">
    <location>
        <begin position="203"/>
        <end position="223"/>
    </location>
</feature>
<accession>A0A1E3I0C5</accession>
<name>A0A1E3I0C5_9TREE</name>
<proteinExistence type="predicted"/>
<feature type="region of interest" description="Disordered" evidence="2">
    <location>
        <begin position="463"/>
        <end position="484"/>
    </location>
</feature>
<protein>
    <submittedName>
        <fullName evidence="3">Uncharacterized protein</fullName>
    </submittedName>
</protein>
<dbReference type="Proteomes" id="UP000094065">
    <property type="component" value="Unassembled WGS sequence"/>
</dbReference>
<evidence type="ECO:0000313" key="3">
    <source>
        <dbReference type="EMBL" id="ODN82007.1"/>
    </source>
</evidence>
<dbReference type="AlphaFoldDB" id="A0A1E3I0C5"/>
<dbReference type="PANTHER" id="PTHR38120:SF1">
    <property type="entry name" value="M PROTEIN, SEROTYPE 2.1"/>
    <property type="match status" value="1"/>
</dbReference>
<dbReference type="STRING" id="1295533.A0A1E3I0C5"/>
<dbReference type="PANTHER" id="PTHR38120">
    <property type="entry name" value="EXPRESSED PROTEIN"/>
    <property type="match status" value="1"/>
</dbReference>
<feature type="coiled-coil region" evidence="1">
    <location>
        <begin position="224"/>
        <end position="272"/>
    </location>
</feature>
<evidence type="ECO:0000313" key="4">
    <source>
        <dbReference type="Proteomes" id="UP000094065"/>
    </source>
</evidence>
<feature type="region of interest" description="Disordered" evidence="2">
    <location>
        <begin position="159"/>
        <end position="179"/>
    </location>
</feature>
<feature type="compositionally biased region" description="Polar residues" evidence="2">
    <location>
        <begin position="526"/>
        <end position="536"/>
    </location>
</feature>
<feature type="compositionally biased region" description="Polar residues" evidence="2">
    <location>
        <begin position="1"/>
        <end position="10"/>
    </location>
</feature>
<keyword evidence="4" id="KW-1185">Reference proteome</keyword>
<feature type="region of interest" description="Disordered" evidence="2">
    <location>
        <begin position="509"/>
        <end position="632"/>
    </location>
</feature>